<dbReference type="Gene3D" id="3.40.50.1820">
    <property type="entry name" value="alpha/beta hydrolase"/>
    <property type="match status" value="1"/>
</dbReference>
<comment type="caution">
    <text evidence="1">The sequence shown here is derived from an EMBL/GenBank/DDBJ whole genome shotgun (WGS) entry which is preliminary data.</text>
</comment>
<reference evidence="1 2" key="1">
    <citation type="submission" date="2018-03" db="EMBL/GenBank/DDBJ databases">
        <title>Aerobic endospore-forming bacteria genome sequencing and assembly.</title>
        <authorList>
            <person name="Cavalcante D.A."/>
            <person name="Driks A."/>
            <person name="Putonti C."/>
            <person name="De-Souza M.T."/>
        </authorList>
    </citation>
    <scope>NUCLEOTIDE SEQUENCE [LARGE SCALE GENOMIC DNA]</scope>
    <source>
        <strain evidence="1 2">SDF0028</strain>
    </source>
</reference>
<gene>
    <name evidence="1" type="ORF">C7Y44_27370</name>
</gene>
<proteinExistence type="predicted"/>
<name>A0ABY3AGX7_PAEPP</name>
<evidence type="ECO:0000313" key="2">
    <source>
        <dbReference type="Proteomes" id="UP000316208"/>
    </source>
</evidence>
<protein>
    <submittedName>
        <fullName evidence="1">Alpha/beta hydrolase</fullName>
    </submittedName>
</protein>
<keyword evidence="1" id="KW-0378">Hydrolase</keyword>
<dbReference type="SUPFAM" id="SSF53474">
    <property type="entry name" value="alpha/beta-Hydrolases"/>
    <property type="match status" value="1"/>
</dbReference>
<dbReference type="InterPro" id="IPR029058">
    <property type="entry name" value="AB_hydrolase_fold"/>
</dbReference>
<keyword evidence="2" id="KW-1185">Reference proteome</keyword>
<dbReference type="EMBL" id="SADY01000014">
    <property type="protein sequence ID" value="TQR40547.1"/>
    <property type="molecule type" value="Genomic_DNA"/>
</dbReference>
<dbReference type="Proteomes" id="UP000316208">
    <property type="component" value="Unassembled WGS sequence"/>
</dbReference>
<dbReference type="GO" id="GO:0016787">
    <property type="term" value="F:hydrolase activity"/>
    <property type="evidence" value="ECO:0007669"/>
    <property type="project" value="UniProtKB-KW"/>
</dbReference>
<evidence type="ECO:0000313" key="1">
    <source>
        <dbReference type="EMBL" id="TQR40547.1"/>
    </source>
</evidence>
<accession>A0ABY3AGX7</accession>
<dbReference type="RefSeq" id="WP_142546760.1">
    <property type="nucleotide sequence ID" value="NZ_SADY01000014.1"/>
</dbReference>
<organism evidence="1 2">
    <name type="scientific">Paenibacillus popilliae</name>
    <name type="common">Bacillus popilliae</name>
    <dbReference type="NCBI Taxonomy" id="78057"/>
    <lineage>
        <taxon>Bacteria</taxon>
        <taxon>Bacillati</taxon>
        <taxon>Bacillota</taxon>
        <taxon>Bacilli</taxon>
        <taxon>Bacillales</taxon>
        <taxon>Paenibacillaceae</taxon>
        <taxon>Paenibacillus</taxon>
    </lineage>
</organism>
<sequence>MIKNNLKIENIPAILWGDKSDKLFVVVHGNLSNKEDDSIIVFAEEASALGYQVLSFDLPQHGDRKDEPYLCNVQNCVQDLDTIMTYSKSLSNHISLFACSMGAYFSLLAYSHEPLKQCLFLSPVVNMERIINNMMTWFNVSESRLKIEKEIATPIGQTLYWDYYCYVKEHPIVAWNIPTSILYGSEDNLCEFDVVSEFNKRFNCNLQVMENGEHYFHTEEQLQVFRQWLKKHIYESIS</sequence>